<evidence type="ECO:0000259" key="1">
    <source>
        <dbReference type="SMART" id="SM01321"/>
    </source>
</evidence>
<dbReference type="InterPro" id="IPR002686">
    <property type="entry name" value="Transposase_17"/>
</dbReference>
<reference evidence="2" key="2">
    <citation type="submission" date="2023-04" db="EMBL/GenBank/DDBJ databases">
        <authorList>
            <person name="Beletskiy A.V."/>
            <person name="Mardanov A.V."/>
            <person name="Ravin N.V."/>
        </authorList>
    </citation>
    <scope>NUCLEOTIDE SEQUENCE</scope>
    <source>
        <strain evidence="2">GKL-01</strain>
    </source>
</reference>
<sequence length="142" mass="16481">MDIRTGRHCVLRLHTHLIFITKYRGNVFNEASLQRLEIIFKEICEAFEVEFTEFNGECDHVHLLVHYPPKVQLSKLINSLKGVSSRKLKQAFVYLREHWICKKSGSLWSPSYFAGSVGGTPLSVLKQYIEQQNRSLQSACRR</sequence>
<reference evidence="2" key="1">
    <citation type="journal article" date="2023" name="Int. J. Mol. Sci.">
        <title>Metagenomics Revealed a New Genus 'Candidatus Thiocaldithrix dubininis' gen. nov., sp. nov. and a New Species 'Candidatus Thiothrix putei' sp. nov. in the Family Thiotrichaceae, Some Members of Which Have Traits of Both Na+- and H+-Motive Energetics.</title>
        <authorList>
            <person name="Ravin N.V."/>
            <person name="Muntyan M.S."/>
            <person name="Smolyakov D.D."/>
            <person name="Rudenko T.S."/>
            <person name="Beletsky A.V."/>
            <person name="Mardanov A.V."/>
            <person name="Grabovich M.Y."/>
        </authorList>
    </citation>
    <scope>NUCLEOTIDE SEQUENCE</scope>
    <source>
        <strain evidence="2">GKL-01</strain>
    </source>
</reference>
<dbReference type="Proteomes" id="UP001300672">
    <property type="component" value="Chromosome"/>
</dbReference>
<protein>
    <submittedName>
        <fullName evidence="2">IS200/IS605 family transposase</fullName>
    </submittedName>
</protein>
<name>A0AA95H560_9GAMM</name>
<dbReference type="KEGG" id="tdu:QJT80_01390"/>
<gene>
    <name evidence="2" type="primary">tnpA</name>
    <name evidence="2" type="ORF">QJT80_01390</name>
    <name evidence="3" type="ORF">QJT80_01450</name>
</gene>
<dbReference type="NCBIfam" id="NF033573">
    <property type="entry name" value="transpos_IS200"/>
    <property type="match status" value="1"/>
</dbReference>
<organism evidence="2">
    <name type="scientific">Candidatus Thiocaldithrix dubininis</name>
    <dbReference type="NCBI Taxonomy" id="3080823"/>
    <lineage>
        <taxon>Bacteria</taxon>
        <taxon>Pseudomonadati</taxon>
        <taxon>Pseudomonadota</taxon>
        <taxon>Gammaproteobacteria</taxon>
        <taxon>Thiotrichales</taxon>
        <taxon>Thiotrichaceae</taxon>
        <taxon>Candidatus Thiocaldithrix</taxon>
    </lineage>
</organism>
<accession>A0AA95H560</accession>
<dbReference type="PANTHER" id="PTHR33360:SF2">
    <property type="entry name" value="TRANSPOSASE FOR INSERTION SEQUENCE ELEMENT IS200"/>
    <property type="match status" value="1"/>
</dbReference>
<evidence type="ECO:0000313" key="2">
    <source>
        <dbReference type="EMBL" id="WGZ91137.1"/>
    </source>
</evidence>
<dbReference type="EMBL" id="CP124755">
    <property type="protein sequence ID" value="WGZ91137.1"/>
    <property type="molecule type" value="Genomic_DNA"/>
</dbReference>
<dbReference type="SMART" id="SM01321">
    <property type="entry name" value="Y1_Tnp"/>
    <property type="match status" value="1"/>
</dbReference>
<dbReference type="EMBL" id="CP124755">
    <property type="protein sequence ID" value="WGZ91149.1"/>
    <property type="molecule type" value="Genomic_DNA"/>
</dbReference>
<dbReference type="SUPFAM" id="SSF143422">
    <property type="entry name" value="Transposase IS200-like"/>
    <property type="match status" value="1"/>
</dbReference>
<dbReference type="PANTHER" id="PTHR33360">
    <property type="entry name" value="TRANSPOSASE FOR INSERTION SEQUENCE ELEMENT IS200"/>
    <property type="match status" value="1"/>
</dbReference>
<dbReference type="Pfam" id="PF01797">
    <property type="entry name" value="Y1_Tnp"/>
    <property type="match status" value="1"/>
</dbReference>
<dbReference type="Gene3D" id="3.30.70.1290">
    <property type="entry name" value="Transposase IS200-like"/>
    <property type="match status" value="1"/>
</dbReference>
<evidence type="ECO:0000313" key="3">
    <source>
        <dbReference type="EMBL" id="WGZ91149.1"/>
    </source>
</evidence>
<dbReference type="GO" id="GO:0004803">
    <property type="term" value="F:transposase activity"/>
    <property type="evidence" value="ECO:0007669"/>
    <property type="project" value="InterPro"/>
</dbReference>
<proteinExistence type="predicted"/>
<dbReference type="GO" id="GO:0006313">
    <property type="term" value="P:DNA transposition"/>
    <property type="evidence" value="ECO:0007669"/>
    <property type="project" value="InterPro"/>
</dbReference>
<dbReference type="AlphaFoldDB" id="A0AA95H560"/>
<feature type="domain" description="Transposase IS200-like" evidence="1">
    <location>
        <begin position="10"/>
        <end position="132"/>
    </location>
</feature>
<dbReference type="KEGG" id="tdu:QJT80_01450"/>
<dbReference type="GO" id="GO:0003677">
    <property type="term" value="F:DNA binding"/>
    <property type="evidence" value="ECO:0007669"/>
    <property type="project" value="InterPro"/>
</dbReference>
<dbReference type="InterPro" id="IPR036515">
    <property type="entry name" value="Transposase_17_sf"/>
</dbReference>